<accession>A0A8J4A3E1</accession>
<dbReference type="InterPro" id="IPR007624">
    <property type="entry name" value="RNA_pol_sigma70_r3"/>
</dbReference>
<dbReference type="InterPro" id="IPR007630">
    <property type="entry name" value="RNA_pol_sigma70_r4"/>
</dbReference>
<dbReference type="SUPFAM" id="SSF88946">
    <property type="entry name" value="Sigma2 domain of RNA polymerase sigma factors"/>
    <property type="match status" value="1"/>
</dbReference>
<evidence type="ECO:0000259" key="7">
    <source>
        <dbReference type="Pfam" id="PF04545"/>
    </source>
</evidence>
<keyword evidence="2" id="KW-0731">Sigma factor</keyword>
<reference evidence="8" key="1">
    <citation type="submission" date="2021-01" db="EMBL/GenBank/DDBJ databases">
        <title>Whole genome shotgun sequence of Virgisporangium ochraceum NBRC 16418.</title>
        <authorList>
            <person name="Komaki H."/>
            <person name="Tamura T."/>
        </authorList>
    </citation>
    <scope>NUCLEOTIDE SEQUENCE</scope>
    <source>
        <strain evidence="8">NBRC 16418</strain>
    </source>
</reference>
<dbReference type="Gene3D" id="1.10.10.10">
    <property type="entry name" value="Winged helix-like DNA-binding domain superfamily/Winged helix DNA-binding domain"/>
    <property type="match status" value="2"/>
</dbReference>
<feature type="domain" description="RNA polymerase sigma-70 region 2" evidence="6">
    <location>
        <begin position="23"/>
        <end position="91"/>
    </location>
</feature>
<comment type="caution">
    <text evidence="8">The sequence shown here is derived from an EMBL/GenBank/DDBJ whole genome shotgun (WGS) entry which is preliminary data.</text>
</comment>
<dbReference type="RefSeq" id="WP_239161069.1">
    <property type="nucleotide sequence ID" value="NZ_BOPH01000149.1"/>
</dbReference>
<sequence>MLRARDRLPVGHPERDLLRAQAIEDNLPLARRLARRYAGRGERFDDLVQVAALALIRAVDGYSSDRPTPFVSYAVPTITGALKRHFRDTAWGMRVPRSTQELLLDLPATISHLTHLRGRAPAPAEIADHLRVNVDVLLAAINAAQVYRLPSLNTSVTADDNVELIDLVGGVDPGYAGIDDSMELGSLVAALPLRERRVLTMRFYDEMTQARIAAEIGVSQMHVSRLLCRALTQLRVGFLASADDPPENAAR</sequence>
<evidence type="ECO:0000256" key="4">
    <source>
        <dbReference type="ARBA" id="ARBA00023163"/>
    </source>
</evidence>
<evidence type="ECO:0000256" key="3">
    <source>
        <dbReference type="ARBA" id="ARBA00023125"/>
    </source>
</evidence>
<dbReference type="GO" id="GO:0003677">
    <property type="term" value="F:DNA binding"/>
    <property type="evidence" value="ECO:0007669"/>
    <property type="project" value="UniProtKB-KW"/>
</dbReference>
<dbReference type="PRINTS" id="PR00046">
    <property type="entry name" value="SIGMA70FCT"/>
</dbReference>
<dbReference type="CDD" id="cd06171">
    <property type="entry name" value="Sigma70_r4"/>
    <property type="match status" value="1"/>
</dbReference>
<dbReference type="PANTHER" id="PTHR30385">
    <property type="entry name" value="SIGMA FACTOR F FLAGELLAR"/>
    <property type="match status" value="1"/>
</dbReference>
<dbReference type="AlphaFoldDB" id="A0A8J4A3E1"/>
<name>A0A8J4A3E1_9ACTN</name>
<evidence type="ECO:0000256" key="2">
    <source>
        <dbReference type="ARBA" id="ARBA00023082"/>
    </source>
</evidence>
<dbReference type="InterPro" id="IPR013324">
    <property type="entry name" value="RNA_pol_sigma_r3/r4-like"/>
</dbReference>
<dbReference type="InterPro" id="IPR007627">
    <property type="entry name" value="RNA_pol_sigma70_r2"/>
</dbReference>
<keyword evidence="4" id="KW-0804">Transcription</keyword>
<dbReference type="EMBL" id="BOPH01000149">
    <property type="protein sequence ID" value="GIJ75134.1"/>
    <property type="molecule type" value="Genomic_DNA"/>
</dbReference>
<dbReference type="SUPFAM" id="SSF88659">
    <property type="entry name" value="Sigma3 and sigma4 domains of RNA polymerase sigma factors"/>
    <property type="match status" value="2"/>
</dbReference>
<dbReference type="InterPro" id="IPR036388">
    <property type="entry name" value="WH-like_DNA-bd_sf"/>
</dbReference>
<keyword evidence="3" id="KW-0238">DNA-binding</keyword>
<dbReference type="Pfam" id="PF04539">
    <property type="entry name" value="Sigma70_r3"/>
    <property type="match status" value="1"/>
</dbReference>
<gene>
    <name evidence="8" type="primary">sigB</name>
    <name evidence="8" type="ORF">Voc01_100510</name>
</gene>
<keyword evidence="1" id="KW-0805">Transcription regulation</keyword>
<dbReference type="Pfam" id="PF04542">
    <property type="entry name" value="Sigma70_r2"/>
    <property type="match status" value="1"/>
</dbReference>
<protein>
    <submittedName>
        <fullName evidence="8">RNA polymerase sigma factor</fullName>
    </submittedName>
</protein>
<dbReference type="Gene3D" id="1.20.120.1810">
    <property type="match status" value="1"/>
</dbReference>
<keyword evidence="9" id="KW-1185">Reference proteome</keyword>
<evidence type="ECO:0000259" key="5">
    <source>
        <dbReference type="Pfam" id="PF04539"/>
    </source>
</evidence>
<feature type="domain" description="RNA polymerase sigma-70 region 4" evidence="7">
    <location>
        <begin position="189"/>
        <end position="235"/>
    </location>
</feature>
<dbReference type="GO" id="GO:0016987">
    <property type="term" value="F:sigma factor activity"/>
    <property type="evidence" value="ECO:0007669"/>
    <property type="project" value="UniProtKB-KW"/>
</dbReference>
<dbReference type="InterPro" id="IPR013325">
    <property type="entry name" value="RNA_pol_sigma_r2"/>
</dbReference>
<proteinExistence type="predicted"/>
<dbReference type="GO" id="GO:0006352">
    <property type="term" value="P:DNA-templated transcription initiation"/>
    <property type="evidence" value="ECO:0007669"/>
    <property type="project" value="InterPro"/>
</dbReference>
<evidence type="ECO:0000313" key="9">
    <source>
        <dbReference type="Proteomes" id="UP000635606"/>
    </source>
</evidence>
<dbReference type="NCBIfam" id="TIGR02937">
    <property type="entry name" value="sigma70-ECF"/>
    <property type="match status" value="1"/>
</dbReference>
<evidence type="ECO:0000313" key="8">
    <source>
        <dbReference type="EMBL" id="GIJ75134.1"/>
    </source>
</evidence>
<organism evidence="8 9">
    <name type="scientific">Virgisporangium ochraceum</name>
    <dbReference type="NCBI Taxonomy" id="65505"/>
    <lineage>
        <taxon>Bacteria</taxon>
        <taxon>Bacillati</taxon>
        <taxon>Actinomycetota</taxon>
        <taxon>Actinomycetes</taxon>
        <taxon>Micromonosporales</taxon>
        <taxon>Micromonosporaceae</taxon>
        <taxon>Virgisporangium</taxon>
    </lineage>
</organism>
<dbReference type="Pfam" id="PF04545">
    <property type="entry name" value="Sigma70_r4"/>
    <property type="match status" value="1"/>
</dbReference>
<evidence type="ECO:0000259" key="6">
    <source>
        <dbReference type="Pfam" id="PF04542"/>
    </source>
</evidence>
<evidence type="ECO:0000256" key="1">
    <source>
        <dbReference type="ARBA" id="ARBA00023015"/>
    </source>
</evidence>
<dbReference type="InterPro" id="IPR014284">
    <property type="entry name" value="RNA_pol_sigma-70_dom"/>
</dbReference>
<dbReference type="InterPro" id="IPR000943">
    <property type="entry name" value="RNA_pol_sigma70"/>
</dbReference>
<dbReference type="Proteomes" id="UP000635606">
    <property type="component" value="Unassembled WGS sequence"/>
</dbReference>
<feature type="domain" description="RNA polymerase sigma-70 region 3" evidence="5">
    <location>
        <begin position="105"/>
        <end position="168"/>
    </location>
</feature>
<dbReference type="PANTHER" id="PTHR30385:SF4">
    <property type="entry name" value="RNA POLYMERASE SIGMA-E FACTOR"/>
    <property type="match status" value="1"/>
</dbReference>